<proteinExistence type="inferred from homology"/>
<accession>A0A165IPC1</accession>
<sequence length="342" mass="37339">MADVKSSRPTVDREKTCPFLLRTFVRAGSFHPLAAFQTPPLPTAEEYQIYTWRDATLKELVTLLRTAAPADLRHPLARFSFRAVFADPARGRVGSKDLGFIHARDLVDPSASMFEDTKEGEDAPTSPAKENGHGHGATLEELRLVPGDYLSVAILIPNLGRAVSIAPQAAQSASFGIRGMGGRGGPPPVRGGRGGADGGWGGGLGVGRAAGPDGGHWRGRGGPPALAGRGAGRGRGRGRERDEDDRRAPGGRFGRPAERDLDRARELDRDLDRDRKIDRERDTSYSGRAPPPKREERSPVRDMDWGQNEMATDAGTFRKRRRSPSYEPRSRSRSRSPPRRRD</sequence>
<reference evidence="3 4" key="1">
    <citation type="journal article" date="2016" name="Mol. Biol. Evol.">
        <title>Comparative Genomics of Early-Diverging Mushroom-Forming Fungi Provides Insights into the Origins of Lignocellulose Decay Capabilities.</title>
        <authorList>
            <person name="Nagy L.G."/>
            <person name="Riley R."/>
            <person name="Tritt A."/>
            <person name="Adam C."/>
            <person name="Daum C."/>
            <person name="Floudas D."/>
            <person name="Sun H."/>
            <person name="Yadav J.S."/>
            <person name="Pangilinan J."/>
            <person name="Larsson K.H."/>
            <person name="Matsuura K."/>
            <person name="Barry K."/>
            <person name="Labutti K."/>
            <person name="Kuo R."/>
            <person name="Ohm R.A."/>
            <person name="Bhattacharya S.S."/>
            <person name="Shirouzu T."/>
            <person name="Yoshinaga Y."/>
            <person name="Martin F.M."/>
            <person name="Grigoriev I.V."/>
            <person name="Hibbett D.S."/>
        </authorList>
    </citation>
    <scope>NUCLEOTIDE SEQUENCE [LARGE SCALE GENOMIC DNA]</scope>
    <source>
        <strain evidence="3 4">HHB12733</strain>
    </source>
</reference>
<feature type="region of interest" description="Disordered" evidence="2">
    <location>
        <begin position="111"/>
        <end position="134"/>
    </location>
</feature>
<evidence type="ECO:0000256" key="1">
    <source>
        <dbReference type="ARBA" id="ARBA00009143"/>
    </source>
</evidence>
<dbReference type="InterPro" id="IPR042534">
    <property type="entry name" value="SAP18_sf"/>
</dbReference>
<dbReference type="Gene3D" id="3.10.20.550">
    <property type="entry name" value="ASAP complex, SAP18 subunit"/>
    <property type="match status" value="1"/>
</dbReference>
<comment type="similarity">
    <text evidence="1">Belongs to the SAP18 family.</text>
</comment>
<evidence type="ECO:0000313" key="3">
    <source>
        <dbReference type="EMBL" id="KZT60830.1"/>
    </source>
</evidence>
<dbReference type="EMBL" id="KV423928">
    <property type="protein sequence ID" value="KZT60830.1"/>
    <property type="molecule type" value="Genomic_DNA"/>
</dbReference>
<dbReference type="STRING" id="1353952.A0A165IPC1"/>
<dbReference type="OrthoDB" id="440566at2759"/>
<protein>
    <recommendedName>
        <fullName evidence="5">Sin3 associated polypeptide p18</fullName>
    </recommendedName>
</protein>
<gene>
    <name evidence="3" type="ORF">CALCODRAFT_480480</name>
</gene>
<dbReference type="PANTHER" id="PTHR13082:SF0">
    <property type="entry name" value="HISTONE DEACETYLASE COMPLEX SUBUNIT SAP18"/>
    <property type="match status" value="1"/>
</dbReference>
<feature type="compositionally biased region" description="Gly residues" evidence="2">
    <location>
        <begin position="191"/>
        <end position="214"/>
    </location>
</feature>
<dbReference type="GO" id="GO:0005634">
    <property type="term" value="C:nucleus"/>
    <property type="evidence" value="ECO:0007669"/>
    <property type="project" value="TreeGrafter"/>
</dbReference>
<dbReference type="AlphaFoldDB" id="A0A165IPC1"/>
<feature type="compositionally biased region" description="Basic residues" evidence="2">
    <location>
        <begin position="331"/>
        <end position="342"/>
    </location>
</feature>
<dbReference type="PANTHER" id="PTHR13082">
    <property type="entry name" value="SAP18"/>
    <property type="match status" value="1"/>
</dbReference>
<evidence type="ECO:0000256" key="2">
    <source>
        <dbReference type="SAM" id="MobiDB-lite"/>
    </source>
</evidence>
<dbReference type="InParanoid" id="A0A165IPC1"/>
<dbReference type="Pfam" id="PF06487">
    <property type="entry name" value="SAP18"/>
    <property type="match status" value="1"/>
</dbReference>
<dbReference type="Proteomes" id="UP000076842">
    <property type="component" value="Unassembled WGS sequence"/>
</dbReference>
<dbReference type="InterPro" id="IPR010516">
    <property type="entry name" value="SAP18"/>
</dbReference>
<organism evidence="3 4">
    <name type="scientific">Calocera cornea HHB12733</name>
    <dbReference type="NCBI Taxonomy" id="1353952"/>
    <lineage>
        <taxon>Eukaryota</taxon>
        <taxon>Fungi</taxon>
        <taxon>Dikarya</taxon>
        <taxon>Basidiomycota</taxon>
        <taxon>Agaricomycotina</taxon>
        <taxon>Dacrymycetes</taxon>
        <taxon>Dacrymycetales</taxon>
        <taxon>Dacrymycetaceae</taxon>
        <taxon>Calocera</taxon>
    </lineage>
</organism>
<evidence type="ECO:0008006" key="5">
    <source>
        <dbReference type="Google" id="ProtNLM"/>
    </source>
</evidence>
<name>A0A165IPC1_9BASI</name>
<feature type="compositionally biased region" description="Basic and acidic residues" evidence="2">
    <location>
        <begin position="255"/>
        <end position="283"/>
    </location>
</feature>
<evidence type="ECO:0000313" key="4">
    <source>
        <dbReference type="Proteomes" id="UP000076842"/>
    </source>
</evidence>
<feature type="compositionally biased region" description="Basic and acidic residues" evidence="2">
    <location>
        <begin position="237"/>
        <end position="248"/>
    </location>
</feature>
<keyword evidence="4" id="KW-1185">Reference proteome</keyword>
<feature type="region of interest" description="Disordered" evidence="2">
    <location>
        <begin position="175"/>
        <end position="342"/>
    </location>
</feature>
<feature type="compositionally biased region" description="Basic and acidic residues" evidence="2">
    <location>
        <begin position="292"/>
        <end position="304"/>
    </location>
</feature>